<evidence type="ECO:0000256" key="6">
    <source>
        <dbReference type="ARBA" id="ARBA00023170"/>
    </source>
</evidence>
<dbReference type="Pfam" id="PF08395">
    <property type="entry name" value="7tm_7"/>
    <property type="match status" value="1"/>
</dbReference>
<accession>A0AA38ML59</accession>
<evidence type="ECO:0000256" key="5">
    <source>
        <dbReference type="ARBA" id="ARBA00023136"/>
    </source>
</evidence>
<keyword evidence="4 8" id="KW-1133">Transmembrane helix</keyword>
<dbReference type="GO" id="GO:0030424">
    <property type="term" value="C:axon"/>
    <property type="evidence" value="ECO:0007669"/>
    <property type="project" value="TreeGrafter"/>
</dbReference>
<reference evidence="9" key="1">
    <citation type="journal article" date="2023" name="G3 (Bethesda)">
        <title>Whole genome assemblies of Zophobas morio and Tenebrio molitor.</title>
        <authorList>
            <person name="Kaur S."/>
            <person name="Stinson S.A."/>
            <person name="diCenzo G.C."/>
        </authorList>
    </citation>
    <scope>NUCLEOTIDE SEQUENCE</scope>
    <source>
        <strain evidence="9">QUZm001</strain>
    </source>
</reference>
<evidence type="ECO:0000313" key="9">
    <source>
        <dbReference type="EMBL" id="KAJ3660501.1"/>
    </source>
</evidence>
<dbReference type="GO" id="GO:0008049">
    <property type="term" value="P:male courtship behavior"/>
    <property type="evidence" value="ECO:0007669"/>
    <property type="project" value="TreeGrafter"/>
</dbReference>
<dbReference type="GO" id="GO:0043025">
    <property type="term" value="C:neuronal cell body"/>
    <property type="evidence" value="ECO:0007669"/>
    <property type="project" value="TreeGrafter"/>
</dbReference>
<comment type="caution">
    <text evidence="8">Lacks conserved residue(s) required for the propagation of feature annotation.</text>
</comment>
<dbReference type="GO" id="GO:0030425">
    <property type="term" value="C:dendrite"/>
    <property type="evidence" value="ECO:0007669"/>
    <property type="project" value="TreeGrafter"/>
</dbReference>
<dbReference type="InterPro" id="IPR013604">
    <property type="entry name" value="7TM_chemorcpt"/>
</dbReference>
<keyword evidence="6 8" id="KW-0675">Receptor</keyword>
<keyword evidence="5 8" id="KW-0472">Membrane</keyword>
<evidence type="ECO:0000313" key="10">
    <source>
        <dbReference type="Proteomes" id="UP001168821"/>
    </source>
</evidence>
<comment type="similarity">
    <text evidence="8">Belongs to the insect chemoreceptor superfamily. Gustatory receptor (GR) family.</text>
</comment>
<dbReference type="Proteomes" id="UP001168821">
    <property type="component" value="Unassembled WGS sequence"/>
</dbReference>
<proteinExistence type="inferred from homology"/>
<dbReference type="PANTHER" id="PTHR21143:SF133">
    <property type="entry name" value="GUSTATORY AND PHEROMONE RECEPTOR 32A-RELATED"/>
    <property type="match status" value="1"/>
</dbReference>
<dbReference type="GO" id="GO:0007635">
    <property type="term" value="P:chemosensory behavior"/>
    <property type="evidence" value="ECO:0007669"/>
    <property type="project" value="TreeGrafter"/>
</dbReference>
<comment type="function">
    <text evidence="8">Gustatory receptor which mediates acceptance or avoidance behavior, depending on its substrates.</text>
</comment>
<gene>
    <name evidence="9" type="ORF">Zmor_004947</name>
</gene>
<feature type="transmembrane region" description="Helical" evidence="8">
    <location>
        <begin position="268"/>
        <end position="290"/>
    </location>
</feature>
<comment type="subcellular location">
    <subcellularLocation>
        <location evidence="1 8">Cell membrane</location>
        <topology evidence="1 8">Multi-pass membrane protein</topology>
    </subcellularLocation>
</comment>
<organism evidence="9 10">
    <name type="scientific">Zophobas morio</name>
    <dbReference type="NCBI Taxonomy" id="2755281"/>
    <lineage>
        <taxon>Eukaryota</taxon>
        <taxon>Metazoa</taxon>
        <taxon>Ecdysozoa</taxon>
        <taxon>Arthropoda</taxon>
        <taxon>Hexapoda</taxon>
        <taxon>Insecta</taxon>
        <taxon>Pterygota</taxon>
        <taxon>Neoptera</taxon>
        <taxon>Endopterygota</taxon>
        <taxon>Coleoptera</taxon>
        <taxon>Polyphaga</taxon>
        <taxon>Cucujiformia</taxon>
        <taxon>Tenebrionidae</taxon>
        <taxon>Zophobas</taxon>
    </lineage>
</organism>
<evidence type="ECO:0000256" key="4">
    <source>
        <dbReference type="ARBA" id="ARBA00022989"/>
    </source>
</evidence>
<dbReference type="PANTHER" id="PTHR21143">
    <property type="entry name" value="INVERTEBRATE GUSTATORY RECEPTOR"/>
    <property type="match status" value="1"/>
</dbReference>
<dbReference type="EMBL" id="JALNTZ010000002">
    <property type="protein sequence ID" value="KAJ3660501.1"/>
    <property type="molecule type" value="Genomic_DNA"/>
</dbReference>
<feature type="transmembrane region" description="Helical" evidence="8">
    <location>
        <begin position="170"/>
        <end position="194"/>
    </location>
</feature>
<evidence type="ECO:0000256" key="1">
    <source>
        <dbReference type="ARBA" id="ARBA00004651"/>
    </source>
</evidence>
<evidence type="ECO:0000256" key="7">
    <source>
        <dbReference type="ARBA" id="ARBA00023224"/>
    </source>
</evidence>
<dbReference type="AlphaFoldDB" id="A0AA38ML59"/>
<comment type="caution">
    <text evidence="9">The sequence shown here is derived from an EMBL/GenBank/DDBJ whole genome shotgun (WGS) entry which is preliminary data.</text>
</comment>
<evidence type="ECO:0000256" key="3">
    <source>
        <dbReference type="ARBA" id="ARBA00022692"/>
    </source>
</evidence>
<evidence type="ECO:0000256" key="2">
    <source>
        <dbReference type="ARBA" id="ARBA00022475"/>
    </source>
</evidence>
<dbReference type="GO" id="GO:0005886">
    <property type="term" value="C:plasma membrane"/>
    <property type="evidence" value="ECO:0007669"/>
    <property type="project" value="UniProtKB-SubCell"/>
</dbReference>
<keyword evidence="10" id="KW-1185">Reference proteome</keyword>
<evidence type="ECO:0000256" key="8">
    <source>
        <dbReference type="RuleBase" id="RU363108"/>
    </source>
</evidence>
<protein>
    <recommendedName>
        <fullName evidence="8">Gustatory receptor</fullName>
    </recommendedName>
</protein>
<keyword evidence="7 8" id="KW-0807">Transducer</keyword>
<sequence>MFKTRQNLLSVLRPLCILLRITGFALFSQTTIKNDSKISYFTVFNCVTYIFHIVYIGYAVVNTATKFTSAPDTLRLVYALVFLVNAFALIGTNIIWDKYKNDKFLQLLKQFYNFDKKLQRNNIFLDYEKLRSRSAAVLIIEATIYAYFNTDTAYQFWKMGIKPTTIFLDFIYYGGLHAMQVTMTGKCFTLFAIIENIFDRLSFTMKTDEASPDMVRNIRHLYHETYELVVQVNEVIAFQLVVPFCVTFIMVVFHIYYQIVDSSLQESVTVLVWLSTILLKIVVVIVQIHGALTSADKIKCAAIKLALRKDRALRKEVNILSLQLLHERITISGANFFSINISLIGDFFGKGIEYLLILYQSYE</sequence>
<feature type="transmembrane region" description="Helical" evidence="8">
    <location>
        <begin position="236"/>
        <end position="256"/>
    </location>
</feature>
<feature type="transmembrane region" description="Helical" evidence="8">
    <location>
        <begin position="73"/>
        <end position="96"/>
    </location>
</feature>
<name>A0AA38ML59_9CUCU</name>
<feature type="transmembrane region" description="Helical" evidence="8">
    <location>
        <begin position="38"/>
        <end position="61"/>
    </location>
</feature>
<dbReference type="GO" id="GO:0007165">
    <property type="term" value="P:signal transduction"/>
    <property type="evidence" value="ECO:0007669"/>
    <property type="project" value="UniProtKB-KW"/>
</dbReference>
<dbReference type="GO" id="GO:0050909">
    <property type="term" value="P:sensory perception of taste"/>
    <property type="evidence" value="ECO:0007669"/>
    <property type="project" value="InterPro"/>
</dbReference>
<keyword evidence="2 8" id="KW-1003">Cell membrane</keyword>
<keyword evidence="3 8" id="KW-0812">Transmembrane</keyword>